<keyword evidence="1" id="KW-1133">Transmembrane helix</keyword>
<gene>
    <name evidence="2" type="ORF">CYNAS_LOCUS15748</name>
</gene>
<feature type="transmembrane region" description="Helical" evidence="1">
    <location>
        <begin position="12"/>
        <end position="33"/>
    </location>
</feature>
<evidence type="ECO:0000313" key="2">
    <source>
        <dbReference type="EMBL" id="CAJ0603765.1"/>
    </source>
</evidence>
<evidence type="ECO:0008006" key="4">
    <source>
        <dbReference type="Google" id="ProtNLM"/>
    </source>
</evidence>
<proteinExistence type="predicted"/>
<sequence length="130" mass="14290">MVDTTTALSGLAYLMLPCLVLPFYILLTHVMVTNTSVRRLASNRLVTQLNVADCIQLVLHSSSGIFVLFPRIAENNIYIVRTVGALINAAWLVTFPILCLLAVTRILIIYQYASPLNTIGVMKKCTACCS</sequence>
<keyword evidence="1" id="KW-0812">Transmembrane</keyword>
<dbReference type="EMBL" id="CATQJL010000305">
    <property type="protein sequence ID" value="CAJ0603765.1"/>
    <property type="molecule type" value="Genomic_DNA"/>
</dbReference>
<keyword evidence="1" id="KW-0472">Membrane</keyword>
<protein>
    <recommendedName>
        <fullName evidence="4">G protein-coupled receptor</fullName>
    </recommendedName>
</protein>
<name>A0AA36H4T6_CYLNA</name>
<dbReference type="AlphaFoldDB" id="A0AA36H4T6"/>
<comment type="caution">
    <text evidence="2">The sequence shown here is derived from an EMBL/GenBank/DDBJ whole genome shotgun (WGS) entry which is preliminary data.</text>
</comment>
<reference evidence="2" key="1">
    <citation type="submission" date="2023-07" db="EMBL/GenBank/DDBJ databases">
        <authorList>
            <consortium name="CYATHOMIX"/>
        </authorList>
    </citation>
    <scope>NUCLEOTIDE SEQUENCE</scope>
    <source>
        <strain evidence="2">N/A</strain>
    </source>
</reference>
<evidence type="ECO:0000313" key="3">
    <source>
        <dbReference type="Proteomes" id="UP001176961"/>
    </source>
</evidence>
<keyword evidence="3" id="KW-1185">Reference proteome</keyword>
<evidence type="ECO:0000256" key="1">
    <source>
        <dbReference type="SAM" id="Phobius"/>
    </source>
</evidence>
<feature type="transmembrane region" description="Helical" evidence="1">
    <location>
        <begin position="89"/>
        <end position="113"/>
    </location>
</feature>
<dbReference type="Proteomes" id="UP001176961">
    <property type="component" value="Unassembled WGS sequence"/>
</dbReference>
<organism evidence="2 3">
    <name type="scientific">Cylicocyclus nassatus</name>
    <name type="common">Nematode worm</name>
    <dbReference type="NCBI Taxonomy" id="53992"/>
    <lineage>
        <taxon>Eukaryota</taxon>
        <taxon>Metazoa</taxon>
        <taxon>Ecdysozoa</taxon>
        <taxon>Nematoda</taxon>
        <taxon>Chromadorea</taxon>
        <taxon>Rhabditida</taxon>
        <taxon>Rhabditina</taxon>
        <taxon>Rhabditomorpha</taxon>
        <taxon>Strongyloidea</taxon>
        <taxon>Strongylidae</taxon>
        <taxon>Cylicocyclus</taxon>
    </lineage>
</organism>
<accession>A0AA36H4T6</accession>